<sequence>MSEVKDYTIEGFSQYYLKHRDEFLYEKRPYMESEGRFLVLLNIML</sequence>
<dbReference type="EMBL" id="CP001739">
    <property type="protein sequence ID" value="ACZ08159.1"/>
    <property type="molecule type" value="Genomic_DNA"/>
</dbReference>
<dbReference type="AlphaFoldDB" id="D1AHC5"/>
<reference evidence="1 2" key="2">
    <citation type="journal article" date="2010" name="Stand. Genomic Sci.">
        <title>Complete genome sequence of Sebaldella termitidis type strain (NCTC 11300).</title>
        <authorList>
            <person name="Harmon-Smith M."/>
            <person name="Celia L."/>
            <person name="Chertkov O."/>
            <person name="Lapidus A."/>
            <person name="Copeland A."/>
            <person name="Glavina Del Rio T."/>
            <person name="Nolan M."/>
            <person name="Lucas S."/>
            <person name="Tice H."/>
            <person name="Cheng J.F."/>
            <person name="Han C."/>
            <person name="Detter J.C."/>
            <person name="Bruce D."/>
            <person name="Goodwin L."/>
            <person name="Pitluck S."/>
            <person name="Pati A."/>
            <person name="Liolios K."/>
            <person name="Ivanova N."/>
            <person name="Mavromatis K."/>
            <person name="Mikhailova N."/>
            <person name="Chen A."/>
            <person name="Palaniappan K."/>
            <person name="Land M."/>
            <person name="Hauser L."/>
            <person name="Chang Y.J."/>
            <person name="Jeffries C.D."/>
            <person name="Brettin T."/>
            <person name="Goker M."/>
            <person name="Beck B."/>
            <person name="Bristow J."/>
            <person name="Eisen J.A."/>
            <person name="Markowitz V."/>
            <person name="Hugenholtz P."/>
            <person name="Kyrpides N.C."/>
            <person name="Klenk H.P."/>
            <person name="Chen F."/>
        </authorList>
    </citation>
    <scope>NUCLEOTIDE SEQUENCE [LARGE SCALE GENOMIC DNA]</scope>
    <source>
        <strain evidence="2">ATCC 33386 / NCTC 11300</strain>
    </source>
</reference>
<dbReference type="STRING" id="526218.Sterm_1293"/>
<protein>
    <submittedName>
        <fullName evidence="1">Uncharacterized protein</fullName>
    </submittedName>
</protein>
<gene>
    <name evidence="1" type="ordered locus">Sterm_1293</name>
</gene>
<organism evidence="1 2">
    <name type="scientific">Sebaldella termitidis (strain ATCC 33386 / NCTC 11300)</name>
    <dbReference type="NCBI Taxonomy" id="526218"/>
    <lineage>
        <taxon>Bacteria</taxon>
        <taxon>Fusobacteriati</taxon>
        <taxon>Fusobacteriota</taxon>
        <taxon>Fusobacteriia</taxon>
        <taxon>Fusobacteriales</taxon>
        <taxon>Leptotrichiaceae</taxon>
        <taxon>Sebaldella</taxon>
    </lineage>
</organism>
<dbReference type="KEGG" id="str:Sterm_1293"/>
<evidence type="ECO:0000313" key="1">
    <source>
        <dbReference type="EMBL" id="ACZ08159.1"/>
    </source>
</evidence>
<dbReference type="Proteomes" id="UP000000845">
    <property type="component" value="Chromosome"/>
</dbReference>
<reference evidence="2" key="1">
    <citation type="submission" date="2009-09" db="EMBL/GenBank/DDBJ databases">
        <title>The complete chromosome of Sebaldella termitidis ATCC 33386.</title>
        <authorList>
            <consortium name="US DOE Joint Genome Institute (JGI-PGF)"/>
            <person name="Lucas S."/>
            <person name="Copeland A."/>
            <person name="Lapidus A."/>
            <person name="Glavina del Rio T."/>
            <person name="Dalin E."/>
            <person name="Tice H."/>
            <person name="Bruce D."/>
            <person name="Goodwin L."/>
            <person name="Pitluck S."/>
            <person name="Kyrpides N."/>
            <person name="Mavromatis K."/>
            <person name="Ivanova N."/>
            <person name="Mikhailova N."/>
            <person name="Sims D."/>
            <person name="Meincke L."/>
            <person name="Brettin T."/>
            <person name="Detter J.C."/>
            <person name="Han C."/>
            <person name="Larimer F."/>
            <person name="Land M."/>
            <person name="Hauser L."/>
            <person name="Markowitz V."/>
            <person name="Cheng J.F."/>
            <person name="Hugenholtz P."/>
            <person name="Woyke T."/>
            <person name="Wu D."/>
            <person name="Eisen J.A."/>
        </authorList>
    </citation>
    <scope>NUCLEOTIDE SEQUENCE [LARGE SCALE GENOMIC DNA]</scope>
    <source>
        <strain evidence="2">ATCC 33386 / NCTC 11300</strain>
    </source>
</reference>
<proteinExistence type="predicted"/>
<dbReference type="HOGENOM" id="CLU_3205130_0_0_0"/>
<accession>D1AHC5</accession>
<evidence type="ECO:0000313" key="2">
    <source>
        <dbReference type="Proteomes" id="UP000000845"/>
    </source>
</evidence>
<keyword evidence="2" id="KW-1185">Reference proteome</keyword>
<name>D1AHC5_SEBTE</name>